<keyword evidence="2 6" id="KW-0812">Transmembrane</keyword>
<name>A0AAJ6QW90_9ACAR</name>
<keyword evidence="4 6" id="KW-0472">Membrane</keyword>
<dbReference type="RefSeq" id="XP_003745893.1">
    <property type="nucleotide sequence ID" value="XM_003745845.2"/>
</dbReference>
<feature type="transmembrane region" description="Helical" evidence="6">
    <location>
        <begin position="103"/>
        <end position="128"/>
    </location>
</feature>
<dbReference type="GO" id="GO:0035151">
    <property type="term" value="P:regulation of tube size, open tracheal system"/>
    <property type="evidence" value="ECO:0007669"/>
    <property type="project" value="TreeGrafter"/>
</dbReference>
<dbReference type="Gene3D" id="1.20.140.150">
    <property type="match status" value="1"/>
</dbReference>
<evidence type="ECO:0000256" key="2">
    <source>
        <dbReference type="ARBA" id="ARBA00022692"/>
    </source>
</evidence>
<organism evidence="7 8">
    <name type="scientific">Galendromus occidentalis</name>
    <name type="common">western predatory mite</name>
    <dbReference type="NCBI Taxonomy" id="34638"/>
    <lineage>
        <taxon>Eukaryota</taxon>
        <taxon>Metazoa</taxon>
        <taxon>Ecdysozoa</taxon>
        <taxon>Arthropoda</taxon>
        <taxon>Chelicerata</taxon>
        <taxon>Arachnida</taxon>
        <taxon>Acari</taxon>
        <taxon>Parasitiformes</taxon>
        <taxon>Mesostigmata</taxon>
        <taxon>Gamasina</taxon>
        <taxon>Phytoseioidea</taxon>
        <taxon>Phytoseiidae</taxon>
        <taxon>Typhlodrominae</taxon>
        <taxon>Galendromus</taxon>
    </lineage>
</organism>
<evidence type="ECO:0000256" key="5">
    <source>
        <dbReference type="SAM" id="MobiDB-lite"/>
    </source>
</evidence>
<evidence type="ECO:0000256" key="1">
    <source>
        <dbReference type="ARBA" id="ARBA00004141"/>
    </source>
</evidence>
<comment type="subcellular location">
    <subcellularLocation>
        <location evidence="1">Membrane</location>
        <topology evidence="1">Multi-pass membrane protein</topology>
    </subcellularLocation>
</comment>
<dbReference type="KEGG" id="goe:100903569"/>
<keyword evidence="7" id="KW-1185">Reference proteome</keyword>
<dbReference type="GO" id="GO:0019991">
    <property type="term" value="P:septate junction assembly"/>
    <property type="evidence" value="ECO:0007669"/>
    <property type="project" value="TreeGrafter"/>
</dbReference>
<dbReference type="Proteomes" id="UP000694867">
    <property type="component" value="Unplaced"/>
</dbReference>
<dbReference type="GO" id="GO:0016020">
    <property type="term" value="C:membrane"/>
    <property type="evidence" value="ECO:0007669"/>
    <property type="project" value="UniProtKB-SubCell"/>
</dbReference>
<accession>A0AAJ6QW90</accession>
<keyword evidence="3 6" id="KW-1133">Transmembrane helix</keyword>
<sequence length="263" mass="29591">MVLTPMRRAYSPRSNLLSAATLLLSLVFITVAFCTPYWLVNDGIHPGTQKFRRRGLWEVCFDSPLDDHYRVLRLLRFDNDNRGCRWIFDREYRYLRPLLEAPYFVAVQIFFTIGFGLLVASCGVLLGANICMPPEKEVQMLRATVGLILASTVCNLVAIIVFGALGDITNDYIPQVDWNYFGWSYVLAVVGVIIQLIAAIFAWMDARAAAERDYEDSVMAMEERLRDSASLQGGTLSRPPTGTLPRPGSRVSLHRTGSLQHLP</sequence>
<feature type="compositionally biased region" description="Polar residues" evidence="5">
    <location>
        <begin position="229"/>
        <end position="240"/>
    </location>
</feature>
<evidence type="ECO:0000256" key="6">
    <source>
        <dbReference type="SAM" id="Phobius"/>
    </source>
</evidence>
<evidence type="ECO:0000313" key="7">
    <source>
        <dbReference type="Proteomes" id="UP000694867"/>
    </source>
</evidence>
<dbReference type="Pfam" id="PF13903">
    <property type="entry name" value="Claudin_2"/>
    <property type="match status" value="1"/>
</dbReference>
<dbReference type="InterPro" id="IPR004031">
    <property type="entry name" value="PMP22/EMP/MP20/Claudin"/>
</dbReference>
<feature type="region of interest" description="Disordered" evidence="5">
    <location>
        <begin position="229"/>
        <end position="263"/>
    </location>
</feature>
<dbReference type="AlphaFoldDB" id="A0AAJ6QW90"/>
<dbReference type="GeneID" id="100903569"/>
<evidence type="ECO:0000313" key="8">
    <source>
        <dbReference type="RefSeq" id="XP_003745893.1"/>
    </source>
</evidence>
<feature type="transmembrane region" description="Helical" evidence="6">
    <location>
        <begin position="140"/>
        <end position="165"/>
    </location>
</feature>
<feature type="transmembrane region" description="Helical" evidence="6">
    <location>
        <begin position="185"/>
        <end position="204"/>
    </location>
</feature>
<evidence type="ECO:0000256" key="3">
    <source>
        <dbReference type="ARBA" id="ARBA00022989"/>
    </source>
</evidence>
<dbReference type="PANTHER" id="PTHR21284:SF6">
    <property type="entry name" value="SINUOUS"/>
    <property type="match status" value="1"/>
</dbReference>
<proteinExistence type="predicted"/>
<evidence type="ECO:0000256" key="4">
    <source>
        <dbReference type="ARBA" id="ARBA00023136"/>
    </source>
</evidence>
<dbReference type="GO" id="GO:0005918">
    <property type="term" value="C:septate junction"/>
    <property type="evidence" value="ECO:0007669"/>
    <property type="project" value="TreeGrafter"/>
</dbReference>
<protein>
    <submittedName>
        <fullName evidence="8">Uncharacterized protein LOC100903569</fullName>
    </submittedName>
</protein>
<reference evidence="8" key="1">
    <citation type="submission" date="2025-08" db="UniProtKB">
        <authorList>
            <consortium name="RefSeq"/>
        </authorList>
    </citation>
    <scope>IDENTIFICATION</scope>
</reference>
<gene>
    <name evidence="8" type="primary">LOC100903569</name>
</gene>
<dbReference type="PANTHER" id="PTHR21284">
    <property type="entry name" value="EG:80H7.2 PROTEIN"/>
    <property type="match status" value="1"/>
</dbReference>